<evidence type="ECO:0000313" key="3">
    <source>
        <dbReference type="Proteomes" id="UP001283361"/>
    </source>
</evidence>
<organism evidence="2 3">
    <name type="scientific">Elysia crispata</name>
    <name type="common">lettuce slug</name>
    <dbReference type="NCBI Taxonomy" id="231223"/>
    <lineage>
        <taxon>Eukaryota</taxon>
        <taxon>Metazoa</taxon>
        <taxon>Spiralia</taxon>
        <taxon>Lophotrochozoa</taxon>
        <taxon>Mollusca</taxon>
        <taxon>Gastropoda</taxon>
        <taxon>Heterobranchia</taxon>
        <taxon>Euthyneura</taxon>
        <taxon>Panpulmonata</taxon>
        <taxon>Sacoglossa</taxon>
        <taxon>Placobranchoidea</taxon>
        <taxon>Plakobranchidae</taxon>
        <taxon>Elysia</taxon>
    </lineage>
</organism>
<feature type="compositionally biased region" description="Basic and acidic residues" evidence="1">
    <location>
        <begin position="251"/>
        <end position="271"/>
    </location>
</feature>
<feature type="compositionally biased region" description="Polar residues" evidence="1">
    <location>
        <begin position="47"/>
        <end position="69"/>
    </location>
</feature>
<dbReference type="EMBL" id="JAWDGP010002229">
    <property type="protein sequence ID" value="KAK3784535.1"/>
    <property type="molecule type" value="Genomic_DNA"/>
</dbReference>
<feature type="compositionally biased region" description="Acidic residues" evidence="1">
    <location>
        <begin position="289"/>
        <end position="304"/>
    </location>
</feature>
<gene>
    <name evidence="2" type="ORF">RRG08_006096</name>
</gene>
<feature type="compositionally biased region" description="Low complexity" evidence="1">
    <location>
        <begin position="1"/>
        <end position="11"/>
    </location>
</feature>
<comment type="caution">
    <text evidence="2">The sequence shown here is derived from an EMBL/GenBank/DDBJ whole genome shotgun (WGS) entry which is preliminary data.</text>
</comment>
<evidence type="ECO:0000256" key="1">
    <source>
        <dbReference type="SAM" id="MobiDB-lite"/>
    </source>
</evidence>
<dbReference type="Proteomes" id="UP001283361">
    <property type="component" value="Unassembled WGS sequence"/>
</dbReference>
<feature type="compositionally biased region" description="Polar residues" evidence="1">
    <location>
        <begin position="164"/>
        <end position="173"/>
    </location>
</feature>
<accession>A0AAE1AAW6</accession>
<protein>
    <submittedName>
        <fullName evidence="2">Uncharacterized protein</fullName>
    </submittedName>
</protein>
<feature type="compositionally biased region" description="Polar residues" evidence="1">
    <location>
        <begin position="272"/>
        <end position="284"/>
    </location>
</feature>
<keyword evidence="3" id="KW-1185">Reference proteome</keyword>
<dbReference type="AlphaFoldDB" id="A0AAE1AAW6"/>
<reference evidence="2" key="1">
    <citation type="journal article" date="2023" name="G3 (Bethesda)">
        <title>A reference genome for the long-term kleptoplast-retaining sea slug Elysia crispata morphotype clarki.</title>
        <authorList>
            <person name="Eastman K.E."/>
            <person name="Pendleton A.L."/>
            <person name="Shaikh M.A."/>
            <person name="Suttiyut T."/>
            <person name="Ogas R."/>
            <person name="Tomko P."/>
            <person name="Gavelis G."/>
            <person name="Widhalm J.R."/>
            <person name="Wisecaver J.H."/>
        </authorList>
    </citation>
    <scope>NUCLEOTIDE SEQUENCE</scope>
    <source>
        <strain evidence="2">ECLA1</strain>
    </source>
</reference>
<feature type="region of interest" description="Disordered" evidence="1">
    <location>
        <begin position="1"/>
        <end position="75"/>
    </location>
</feature>
<feature type="region of interest" description="Disordered" evidence="1">
    <location>
        <begin position="154"/>
        <end position="205"/>
    </location>
</feature>
<proteinExistence type="predicted"/>
<evidence type="ECO:0000313" key="2">
    <source>
        <dbReference type="EMBL" id="KAK3784535.1"/>
    </source>
</evidence>
<sequence>MAEASGSSEAGPSHRQRRSNPEMAAEGEIEHSMPCTSSHVGAAGCSCPQSPTPSSRLPESHFFRNSPQPQACGKVAGKSKKNKLKKTMMKINKLPRYLWAAFGRVRGPLKRHLKRRKCGQSAKRAYPWSKARCVACLFNVQWFETAAGQDEVSKMMRTVRSPRPNRTSRSQTARGAAASQPADESNDDRHKLPGPSKGRRRLFPDIAEECPRRLSDILEEEEEEKEYVAAEREFVHHYSAALPDNSEFELVDREKDKEGEVKRVGEKRKAETQTVSKSLATDQQASKDDDPDYDDDDDDDEEEPVFSRPVKRRLF</sequence>
<name>A0AAE1AAW6_9GAST</name>
<feature type="region of interest" description="Disordered" evidence="1">
    <location>
        <begin position="251"/>
        <end position="315"/>
    </location>
</feature>